<evidence type="ECO:0000313" key="2">
    <source>
        <dbReference type="EMBL" id="GFS22955.1"/>
    </source>
</evidence>
<comment type="caution">
    <text evidence="2">The sequence shown here is derived from an EMBL/GenBank/DDBJ whole genome shotgun (WGS) entry which is preliminary data.</text>
</comment>
<dbReference type="Gene3D" id="3.80.10.10">
    <property type="entry name" value="Ribonuclease Inhibitor"/>
    <property type="match status" value="2"/>
</dbReference>
<dbReference type="InterPro" id="IPR032675">
    <property type="entry name" value="LRR_dom_sf"/>
</dbReference>
<gene>
    <name evidence="2" type="ORF">ElyMa_003377100</name>
</gene>
<dbReference type="InterPro" id="IPR001611">
    <property type="entry name" value="Leu-rich_rpt"/>
</dbReference>
<evidence type="ECO:0000256" key="1">
    <source>
        <dbReference type="SAM" id="MobiDB-lite"/>
    </source>
</evidence>
<dbReference type="SUPFAM" id="SSF52047">
    <property type="entry name" value="RNI-like"/>
    <property type="match status" value="1"/>
</dbReference>
<reference evidence="2 3" key="1">
    <citation type="journal article" date="2021" name="Elife">
        <title>Chloroplast acquisition without the gene transfer in kleptoplastic sea slugs, Plakobranchus ocellatus.</title>
        <authorList>
            <person name="Maeda T."/>
            <person name="Takahashi S."/>
            <person name="Yoshida T."/>
            <person name="Shimamura S."/>
            <person name="Takaki Y."/>
            <person name="Nagai Y."/>
            <person name="Toyoda A."/>
            <person name="Suzuki Y."/>
            <person name="Arimoto A."/>
            <person name="Ishii H."/>
            <person name="Satoh N."/>
            <person name="Nishiyama T."/>
            <person name="Hasebe M."/>
            <person name="Maruyama T."/>
            <person name="Minagawa J."/>
            <person name="Obokata J."/>
            <person name="Shigenobu S."/>
        </authorList>
    </citation>
    <scope>NUCLEOTIDE SEQUENCE [LARGE SCALE GENOMIC DNA]</scope>
</reference>
<accession>A0AAV4JMI2</accession>
<feature type="region of interest" description="Disordered" evidence="1">
    <location>
        <begin position="160"/>
        <end position="181"/>
    </location>
</feature>
<dbReference type="PANTHER" id="PTHR24114:SF2">
    <property type="entry name" value="F-BOX DOMAIN-CONTAINING PROTEIN-RELATED"/>
    <property type="match status" value="1"/>
</dbReference>
<dbReference type="PANTHER" id="PTHR24114">
    <property type="entry name" value="LEUCINE RICH REPEAT FAMILY PROTEIN"/>
    <property type="match status" value="1"/>
</dbReference>
<dbReference type="Pfam" id="PF13516">
    <property type="entry name" value="LRR_6"/>
    <property type="match status" value="4"/>
</dbReference>
<proteinExistence type="predicted"/>
<dbReference type="EMBL" id="BMAT01006951">
    <property type="protein sequence ID" value="GFS22955.1"/>
    <property type="molecule type" value="Genomic_DNA"/>
</dbReference>
<keyword evidence="3" id="KW-1185">Reference proteome</keyword>
<dbReference type="Proteomes" id="UP000762676">
    <property type="component" value="Unassembled WGS sequence"/>
</dbReference>
<dbReference type="AlphaFoldDB" id="A0AAV4JMI2"/>
<feature type="compositionally biased region" description="Acidic residues" evidence="1">
    <location>
        <begin position="102"/>
        <end position="122"/>
    </location>
</feature>
<organism evidence="2 3">
    <name type="scientific">Elysia marginata</name>
    <dbReference type="NCBI Taxonomy" id="1093978"/>
    <lineage>
        <taxon>Eukaryota</taxon>
        <taxon>Metazoa</taxon>
        <taxon>Spiralia</taxon>
        <taxon>Lophotrochozoa</taxon>
        <taxon>Mollusca</taxon>
        <taxon>Gastropoda</taxon>
        <taxon>Heterobranchia</taxon>
        <taxon>Euthyneura</taxon>
        <taxon>Panpulmonata</taxon>
        <taxon>Sacoglossa</taxon>
        <taxon>Placobranchoidea</taxon>
        <taxon>Plakobranchidae</taxon>
        <taxon>Elysia</taxon>
    </lineage>
</organism>
<feature type="region of interest" description="Disordered" evidence="1">
    <location>
        <begin position="86"/>
        <end position="145"/>
    </location>
</feature>
<protein>
    <submittedName>
        <fullName evidence="2">Leucine-rich repeat-containing protein 74B-like</fullName>
    </submittedName>
</protein>
<dbReference type="SMART" id="SM00368">
    <property type="entry name" value="LRR_RI"/>
    <property type="match status" value="6"/>
</dbReference>
<dbReference type="InterPro" id="IPR052394">
    <property type="entry name" value="LRR-containing"/>
</dbReference>
<sequence>MASRKANFYAAQDTDFCLVYTTTHPPYMVPCSSVERQRSAEHIRRLPPAVFRGRGKGCRPLTSSSCIPSYRKCDILRLIVDEEGSKEVEMHSGQHLPRIHEEEEEEESMGVDLLPDDGEDGDVAGGSEDTRPESQRRMASKWPVSAQTDLEIQSLAMGEGNTNHMNSERIESRDDEFDTDLSDPEEIYESSKKKKRKKETLQIYKIACVKYKLAPRSAFVKQCGQVNIDLSNRLNSAEDLRPISLALMGDKDTRVLDLSSNSLGAAGASDLGHMLSKNQTITDLNLSSTELGRDGLKALDTSLVKNSTLTILRLASNHLQWMDDQLLAILLRRNQSLVSVDLSWNGLGSEGCVGLTKLLAKNKTLRKLDISSARLCAQDVEMLTKGLWNNSTLECLKISSNPITTVGAKSLAKAVLRSKSSAMRELDLSAIPVDDDFVFMANLLDEHNSTRVIYDLTGNLLPLMDVNVAPWPKEGPDLGFYKPVTVLFEYMKMDGMRIIDLFEFLDHQKRGKISMGDLRRGIHVRRVCLYNAANTLCPVRNQTSNGKNRATVI</sequence>
<name>A0AAV4JMI2_9GAST</name>
<evidence type="ECO:0000313" key="3">
    <source>
        <dbReference type="Proteomes" id="UP000762676"/>
    </source>
</evidence>